<evidence type="ECO:0000313" key="4">
    <source>
        <dbReference type="Proteomes" id="UP000245539"/>
    </source>
</evidence>
<organism evidence="3 4">
    <name type="scientific">Leucothrix pacifica</name>
    <dbReference type="NCBI Taxonomy" id="1247513"/>
    <lineage>
        <taxon>Bacteria</taxon>
        <taxon>Pseudomonadati</taxon>
        <taxon>Pseudomonadota</taxon>
        <taxon>Gammaproteobacteria</taxon>
        <taxon>Thiotrichales</taxon>
        <taxon>Thiotrichaceae</taxon>
        <taxon>Leucothrix</taxon>
    </lineage>
</organism>
<protein>
    <submittedName>
        <fullName evidence="3">Tol-pal system-associated acyl-CoA thioesterase</fullName>
    </submittedName>
</protein>
<dbReference type="EMBL" id="QGKM01000005">
    <property type="protein sequence ID" value="PWR00100.1"/>
    <property type="molecule type" value="Genomic_DNA"/>
</dbReference>
<evidence type="ECO:0000256" key="1">
    <source>
        <dbReference type="ARBA" id="ARBA00005953"/>
    </source>
</evidence>
<dbReference type="NCBIfam" id="TIGR02799">
    <property type="entry name" value="thio_ybgC"/>
    <property type="match status" value="1"/>
</dbReference>
<dbReference type="InterPro" id="IPR006684">
    <property type="entry name" value="YbgC/YbaW"/>
</dbReference>
<dbReference type="FunFam" id="3.10.129.10:FF:000004">
    <property type="entry name" value="Tol-pal system-associated acyl-CoA thioesterase"/>
    <property type="match status" value="1"/>
</dbReference>
<dbReference type="Proteomes" id="UP000245539">
    <property type="component" value="Unassembled WGS sequence"/>
</dbReference>
<evidence type="ECO:0000313" key="3">
    <source>
        <dbReference type="EMBL" id="PWR00100.1"/>
    </source>
</evidence>
<dbReference type="Pfam" id="PF13279">
    <property type="entry name" value="4HBT_2"/>
    <property type="match status" value="1"/>
</dbReference>
<dbReference type="InterPro" id="IPR008272">
    <property type="entry name" value="HB-CoA_thioesterase_AS"/>
</dbReference>
<name>A0A317CP29_9GAMM</name>
<dbReference type="InterPro" id="IPR050563">
    <property type="entry name" value="4-hydroxybenzoyl-CoA_TE"/>
</dbReference>
<dbReference type="PIRSF" id="PIRSF003230">
    <property type="entry name" value="YbgC"/>
    <property type="match status" value="1"/>
</dbReference>
<dbReference type="CDD" id="cd00586">
    <property type="entry name" value="4HBT"/>
    <property type="match status" value="1"/>
</dbReference>
<comment type="caution">
    <text evidence="3">The sequence shown here is derived from an EMBL/GenBank/DDBJ whole genome shotgun (WGS) entry which is preliminary data.</text>
</comment>
<comment type="similarity">
    <text evidence="1">Belongs to the 4-hydroxybenzoyl-CoA thioesterase family.</text>
</comment>
<dbReference type="OrthoDB" id="9808429at2"/>
<gene>
    <name evidence="3" type="primary">ybgC</name>
    <name evidence="3" type="ORF">DKW60_02880</name>
</gene>
<dbReference type="RefSeq" id="WP_109836156.1">
    <property type="nucleotide sequence ID" value="NZ_QGKM01000005.1"/>
</dbReference>
<keyword evidence="4" id="KW-1185">Reference proteome</keyword>
<dbReference type="Gene3D" id="3.10.129.10">
    <property type="entry name" value="Hotdog Thioesterase"/>
    <property type="match status" value="1"/>
</dbReference>
<dbReference type="AlphaFoldDB" id="A0A317CP29"/>
<keyword evidence="2" id="KW-0378">Hydrolase</keyword>
<dbReference type="InterPro" id="IPR029069">
    <property type="entry name" value="HotDog_dom_sf"/>
</dbReference>
<dbReference type="GO" id="GO:0047617">
    <property type="term" value="F:fatty acyl-CoA hydrolase activity"/>
    <property type="evidence" value="ECO:0007669"/>
    <property type="project" value="TreeGrafter"/>
</dbReference>
<accession>A0A317CP29</accession>
<dbReference type="PROSITE" id="PS01328">
    <property type="entry name" value="4HBCOA_THIOESTERASE"/>
    <property type="match status" value="1"/>
</dbReference>
<dbReference type="InterPro" id="IPR014166">
    <property type="entry name" value="Tol-Pal_acyl-CoA_thioesterase"/>
</dbReference>
<sequence>MPATQFNSDLFVFPVRVYYEDTDAGGVVYHSNYLNFFERCRTEWLRHLGYEQDELRANHGIVFVVRSVNINYLKPALFNQQLMVTAEVIELGGSSLKMEQKVLHGRGSGEVDTLAQGSVSLVCVDMNKFKPTRIPDDIRESLTSTEAHTSSSNAKGNI</sequence>
<dbReference type="PANTHER" id="PTHR31793">
    <property type="entry name" value="4-HYDROXYBENZOYL-COA THIOESTERASE FAMILY MEMBER"/>
    <property type="match status" value="1"/>
</dbReference>
<dbReference type="NCBIfam" id="TIGR00051">
    <property type="entry name" value="YbgC/FadM family acyl-CoA thioesterase"/>
    <property type="match status" value="1"/>
</dbReference>
<dbReference type="SUPFAM" id="SSF54637">
    <property type="entry name" value="Thioesterase/thiol ester dehydrase-isomerase"/>
    <property type="match status" value="1"/>
</dbReference>
<dbReference type="PANTHER" id="PTHR31793:SF37">
    <property type="entry name" value="ACYL-COA THIOESTER HYDROLASE YBGC"/>
    <property type="match status" value="1"/>
</dbReference>
<proteinExistence type="inferred from homology"/>
<evidence type="ECO:0000256" key="2">
    <source>
        <dbReference type="ARBA" id="ARBA00022801"/>
    </source>
</evidence>
<reference evidence="3 4" key="1">
    <citation type="submission" date="2018-05" db="EMBL/GenBank/DDBJ databases">
        <title>Leucothrix arctica sp. nov., isolated from Arctic seawater.</title>
        <authorList>
            <person name="Choi A."/>
            <person name="Baek K."/>
        </authorList>
    </citation>
    <scope>NUCLEOTIDE SEQUENCE [LARGE SCALE GENOMIC DNA]</scope>
    <source>
        <strain evidence="3 4">JCM 18388</strain>
    </source>
</reference>